<feature type="domain" description="Costars" evidence="2">
    <location>
        <begin position="67"/>
        <end position="143"/>
    </location>
</feature>
<dbReference type="GO" id="GO:0030017">
    <property type="term" value="C:sarcomere"/>
    <property type="evidence" value="ECO:0007669"/>
    <property type="project" value="TreeGrafter"/>
</dbReference>
<dbReference type="OrthoDB" id="9871914at2759"/>
<name>A0A8W8I7A4_MAGGI</name>
<protein>
    <recommendedName>
        <fullName evidence="2">Costars domain-containing protein</fullName>
    </recommendedName>
</protein>
<dbReference type="PANTHER" id="PTHR22739">
    <property type="entry name" value="STRIATED MUSCLE ACTIVATOR OF RHO-DEPENDENT SIGNALING-RELATED"/>
    <property type="match status" value="1"/>
</dbReference>
<dbReference type="OMA" id="QNWMMIN"/>
<evidence type="ECO:0000256" key="1">
    <source>
        <dbReference type="SAM" id="MobiDB-lite"/>
    </source>
</evidence>
<dbReference type="InterPro" id="IPR027817">
    <property type="entry name" value="Costars_dom"/>
</dbReference>
<evidence type="ECO:0000313" key="4">
    <source>
        <dbReference type="Proteomes" id="UP000005408"/>
    </source>
</evidence>
<reference evidence="3" key="1">
    <citation type="submission" date="2022-08" db="UniProtKB">
        <authorList>
            <consortium name="EnsemblMetazoa"/>
        </authorList>
    </citation>
    <scope>IDENTIFICATION</scope>
    <source>
        <strain evidence="3">05x7-T-G4-1.051#20</strain>
    </source>
</reference>
<evidence type="ECO:0000259" key="2">
    <source>
        <dbReference type="SMART" id="SM01283"/>
    </source>
</evidence>
<dbReference type="PANTHER" id="PTHR22739:SF7">
    <property type="entry name" value="EG:152A3.3 PROTEIN-RELATED"/>
    <property type="match status" value="1"/>
</dbReference>
<accession>A0A8W8I7A4</accession>
<dbReference type="InterPro" id="IPR026111">
    <property type="entry name" value="Abra"/>
</dbReference>
<dbReference type="AlphaFoldDB" id="A0A8W8I7A4"/>
<sequence length="149" mass="17062">MMANQGISHRVNQWQKFCNDHKEKQMINPFSDWSGASHRQKLDKDDPNYGRPVEGSMTEYRGQKAGELISGEIMELCHVIADLGRKNADGSFCISFGQLFEAYTTISNKLVGMLMRARKQKLLTFPGEMLFQRRDDDVIITLFKIPSTQ</sequence>
<dbReference type="Gene3D" id="1.10.10.1540">
    <property type="entry name" value="Costar domain"/>
    <property type="match status" value="1"/>
</dbReference>
<keyword evidence="4" id="KW-1185">Reference proteome</keyword>
<organism evidence="3 4">
    <name type="scientific">Magallana gigas</name>
    <name type="common">Pacific oyster</name>
    <name type="synonym">Crassostrea gigas</name>
    <dbReference type="NCBI Taxonomy" id="29159"/>
    <lineage>
        <taxon>Eukaryota</taxon>
        <taxon>Metazoa</taxon>
        <taxon>Spiralia</taxon>
        <taxon>Lophotrochozoa</taxon>
        <taxon>Mollusca</taxon>
        <taxon>Bivalvia</taxon>
        <taxon>Autobranchia</taxon>
        <taxon>Pteriomorphia</taxon>
        <taxon>Ostreida</taxon>
        <taxon>Ostreoidea</taxon>
        <taxon>Ostreidae</taxon>
        <taxon>Magallana</taxon>
    </lineage>
</organism>
<dbReference type="GO" id="GO:0003779">
    <property type="term" value="F:actin binding"/>
    <property type="evidence" value="ECO:0007669"/>
    <property type="project" value="InterPro"/>
</dbReference>
<feature type="region of interest" description="Disordered" evidence="1">
    <location>
        <begin position="29"/>
        <end position="56"/>
    </location>
</feature>
<dbReference type="SMART" id="SM01283">
    <property type="entry name" value="Costars"/>
    <property type="match status" value="1"/>
</dbReference>
<dbReference type="EnsemblMetazoa" id="G12930.1">
    <property type="protein sequence ID" value="G12930.1:cds"/>
    <property type="gene ID" value="G12930"/>
</dbReference>
<dbReference type="GO" id="GO:0035025">
    <property type="term" value="P:positive regulation of Rho protein signal transduction"/>
    <property type="evidence" value="ECO:0007669"/>
    <property type="project" value="InterPro"/>
</dbReference>
<evidence type="ECO:0000313" key="3">
    <source>
        <dbReference type="EnsemblMetazoa" id="G12930.1:cds"/>
    </source>
</evidence>
<dbReference type="Proteomes" id="UP000005408">
    <property type="component" value="Unassembled WGS sequence"/>
</dbReference>
<proteinExistence type="predicted"/>
<dbReference type="Pfam" id="PF14705">
    <property type="entry name" value="Costars"/>
    <property type="match status" value="1"/>
</dbReference>
<dbReference type="InterPro" id="IPR038095">
    <property type="entry name" value="Costars_sf"/>
</dbReference>
<dbReference type="GO" id="GO:0045944">
    <property type="term" value="P:positive regulation of transcription by RNA polymerase II"/>
    <property type="evidence" value="ECO:0007669"/>
    <property type="project" value="TreeGrafter"/>
</dbReference>